<protein>
    <recommendedName>
        <fullName evidence="1">DNA (cytosine-5-)-methyltransferase</fullName>
        <ecNumber evidence="1">2.1.1.37</ecNumber>
    </recommendedName>
</protein>
<dbReference type="EMBL" id="JACHGY010000001">
    <property type="protein sequence ID" value="MBB6429378.1"/>
    <property type="molecule type" value="Genomic_DNA"/>
</dbReference>
<dbReference type="GO" id="GO:0032259">
    <property type="term" value="P:methylation"/>
    <property type="evidence" value="ECO:0007669"/>
    <property type="project" value="UniProtKB-KW"/>
</dbReference>
<accession>A0A7X0LKW8</accession>
<dbReference type="RefSeq" id="WP_184676960.1">
    <property type="nucleotide sequence ID" value="NZ_JACHGY010000001.1"/>
</dbReference>
<organism evidence="9 10">
    <name type="scientific">Algisphaera agarilytica</name>
    <dbReference type="NCBI Taxonomy" id="1385975"/>
    <lineage>
        <taxon>Bacteria</taxon>
        <taxon>Pseudomonadati</taxon>
        <taxon>Planctomycetota</taxon>
        <taxon>Phycisphaerae</taxon>
        <taxon>Phycisphaerales</taxon>
        <taxon>Phycisphaeraceae</taxon>
        <taxon>Algisphaera</taxon>
    </lineage>
</organism>
<keyword evidence="3 7" id="KW-0808">Transferase</keyword>
<evidence type="ECO:0000256" key="2">
    <source>
        <dbReference type="ARBA" id="ARBA00022603"/>
    </source>
</evidence>
<comment type="caution">
    <text evidence="9">The sequence shown here is derived from an EMBL/GenBank/DDBJ whole genome shotgun (WGS) entry which is preliminary data.</text>
</comment>
<dbReference type="Pfam" id="PF00145">
    <property type="entry name" value="DNA_methylase"/>
    <property type="match status" value="1"/>
</dbReference>
<evidence type="ECO:0000256" key="5">
    <source>
        <dbReference type="ARBA" id="ARBA00022747"/>
    </source>
</evidence>
<dbReference type="PANTHER" id="PTHR46098:SF1">
    <property type="entry name" value="TRNA (CYTOSINE(38)-C(5))-METHYLTRANSFERASE"/>
    <property type="match status" value="1"/>
</dbReference>
<dbReference type="Proteomes" id="UP000541810">
    <property type="component" value="Unassembled WGS sequence"/>
</dbReference>
<keyword evidence="5" id="KW-0680">Restriction system</keyword>
<reference evidence="9 10" key="1">
    <citation type="submission" date="2020-08" db="EMBL/GenBank/DDBJ databases">
        <title>Genomic Encyclopedia of Type Strains, Phase IV (KMG-IV): sequencing the most valuable type-strain genomes for metagenomic binning, comparative biology and taxonomic classification.</title>
        <authorList>
            <person name="Goeker M."/>
        </authorList>
    </citation>
    <scope>NUCLEOTIDE SEQUENCE [LARGE SCALE GENOMIC DNA]</scope>
    <source>
        <strain evidence="9 10">DSM 103725</strain>
    </source>
</reference>
<evidence type="ECO:0000313" key="9">
    <source>
        <dbReference type="EMBL" id="MBB6429378.1"/>
    </source>
</evidence>
<evidence type="ECO:0000256" key="3">
    <source>
        <dbReference type="ARBA" id="ARBA00022679"/>
    </source>
</evidence>
<dbReference type="SUPFAM" id="SSF53335">
    <property type="entry name" value="S-adenosyl-L-methionine-dependent methyltransferases"/>
    <property type="match status" value="1"/>
</dbReference>
<dbReference type="InterPro" id="IPR001525">
    <property type="entry name" value="C5_MeTfrase"/>
</dbReference>
<dbReference type="NCBIfam" id="TIGR00675">
    <property type="entry name" value="dcm"/>
    <property type="match status" value="1"/>
</dbReference>
<evidence type="ECO:0000256" key="4">
    <source>
        <dbReference type="ARBA" id="ARBA00022691"/>
    </source>
</evidence>
<comment type="catalytic activity">
    <reaction evidence="6">
        <text>a 2'-deoxycytidine in DNA + S-adenosyl-L-methionine = a 5-methyl-2'-deoxycytidine in DNA + S-adenosyl-L-homocysteine + H(+)</text>
        <dbReference type="Rhea" id="RHEA:13681"/>
        <dbReference type="Rhea" id="RHEA-COMP:11369"/>
        <dbReference type="Rhea" id="RHEA-COMP:11370"/>
        <dbReference type="ChEBI" id="CHEBI:15378"/>
        <dbReference type="ChEBI" id="CHEBI:57856"/>
        <dbReference type="ChEBI" id="CHEBI:59789"/>
        <dbReference type="ChEBI" id="CHEBI:85452"/>
        <dbReference type="ChEBI" id="CHEBI:85454"/>
        <dbReference type="EC" id="2.1.1.37"/>
    </reaction>
</comment>
<name>A0A7X0LKW8_9BACT</name>
<proteinExistence type="inferred from homology"/>
<sequence>MAAADQNTSHMGKDFAEFFAGIGLVQMGLQSSGWRCAYANDIEPKKYRMYADQFGDCSAYHVGDIWETDEVLNRYDGAPFLATASFPCVDLSLAGNWKGFEGERSSTYFGFLEVLRQLAERRPKVVMLENVVGFLTANKGRDFERAVTSLAELGYNIDVIVLDAKWFVPQSRPRLFVFGFHASCKVQQLGVQISQLSLNDQWGESEPGETILRPLKVREAMKRIELPTSWMAIDLPSPTQAEYTLSSVVDLDNDQAWWDQEATKKHYEMMEPPSRSRVDRLIEQNATQAGTAFRRTRRGKTRTEVRFDLAGCLRTPKGGSAKQIIVAVIDGQLKMRWMSSSEYARLQGAGGFEINVPEIQALYGFGDAVCVPVIQWIDRNILTPIYLANVKATADAELVA</sequence>
<keyword evidence="2 7" id="KW-0489">Methyltransferase</keyword>
<keyword evidence="4 7" id="KW-0949">S-adenosyl-L-methionine</keyword>
<keyword evidence="10" id="KW-1185">Reference proteome</keyword>
<evidence type="ECO:0000256" key="1">
    <source>
        <dbReference type="ARBA" id="ARBA00011975"/>
    </source>
</evidence>
<dbReference type="InterPro" id="IPR029063">
    <property type="entry name" value="SAM-dependent_MTases_sf"/>
</dbReference>
<evidence type="ECO:0000256" key="8">
    <source>
        <dbReference type="RuleBase" id="RU000416"/>
    </source>
</evidence>
<dbReference type="PANTHER" id="PTHR46098">
    <property type="entry name" value="TRNA (CYTOSINE(38)-C(5))-METHYLTRANSFERASE"/>
    <property type="match status" value="1"/>
</dbReference>
<comment type="similarity">
    <text evidence="7 8">Belongs to the class I-like SAM-binding methyltransferase superfamily. C5-methyltransferase family.</text>
</comment>
<dbReference type="InterPro" id="IPR050750">
    <property type="entry name" value="C5-MTase"/>
</dbReference>
<dbReference type="PROSITE" id="PS51679">
    <property type="entry name" value="SAM_MT_C5"/>
    <property type="match status" value="1"/>
</dbReference>
<dbReference type="GO" id="GO:0009307">
    <property type="term" value="P:DNA restriction-modification system"/>
    <property type="evidence" value="ECO:0007669"/>
    <property type="project" value="UniProtKB-KW"/>
</dbReference>
<evidence type="ECO:0000256" key="7">
    <source>
        <dbReference type="PROSITE-ProRule" id="PRU01016"/>
    </source>
</evidence>
<evidence type="ECO:0000313" key="10">
    <source>
        <dbReference type="Proteomes" id="UP000541810"/>
    </source>
</evidence>
<feature type="active site" evidence="7">
    <location>
        <position position="88"/>
    </location>
</feature>
<gene>
    <name evidence="9" type="ORF">HNQ40_001184</name>
</gene>
<dbReference type="AlphaFoldDB" id="A0A7X0LKW8"/>
<dbReference type="GO" id="GO:0003886">
    <property type="term" value="F:DNA (cytosine-5-)-methyltransferase activity"/>
    <property type="evidence" value="ECO:0007669"/>
    <property type="project" value="UniProtKB-EC"/>
</dbReference>
<dbReference type="Gene3D" id="3.40.50.150">
    <property type="entry name" value="Vaccinia Virus protein VP39"/>
    <property type="match status" value="1"/>
</dbReference>
<dbReference type="PRINTS" id="PR00105">
    <property type="entry name" value="C5METTRFRASE"/>
</dbReference>
<evidence type="ECO:0000256" key="6">
    <source>
        <dbReference type="ARBA" id="ARBA00047422"/>
    </source>
</evidence>
<dbReference type="EC" id="2.1.1.37" evidence="1"/>